<dbReference type="Proteomes" id="UP001183410">
    <property type="component" value="Unassembled WGS sequence"/>
</dbReference>
<dbReference type="EMBL" id="JAVREO010000012">
    <property type="protein sequence ID" value="MDT0268623.1"/>
    <property type="molecule type" value="Genomic_DNA"/>
</dbReference>
<evidence type="ECO:0000313" key="7">
    <source>
        <dbReference type="Proteomes" id="UP001183410"/>
    </source>
</evidence>
<proteinExistence type="inferred from homology"/>
<comment type="caution">
    <text evidence="6">The sequence shown here is derived from an EMBL/GenBank/DDBJ whole genome shotgun (WGS) entry which is preliminary data.</text>
</comment>
<dbReference type="PANTHER" id="PTHR30246">
    <property type="entry name" value="2-KETO-3-DEOXY-6-PHOSPHOGLUCONATE ALDOLASE"/>
    <property type="match status" value="1"/>
</dbReference>
<protein>
    <submittedName>
        <fullName evidence="6">Bifunctional 4-hydroxy-2-oxoglutarate aldolase/2-dehydro-3-deoxy-phosphogluconate aldolase</fullName>
    </submittedName>
</protein>
<evidence type="ECO:0000256" key="4">
    <source>
        <dbReference type="ARBA" id="ARBA00023239"/>
    </source>
</evidence>
<evidence type="ECO:0000256" key="5">
    <source>
        <dbReference type="ARBA" id="ARBA00023277"/>
    </source>
</evidence>
<keyword evidence="7" id="KW-1185">Reference proteome</keyword>
<evidence type="ECO:0000256" key="1">
    <source>
        <dbReference type="ARBA" id="ARBA00004761"/>
    </source>
</evidence>
<dbReference type="RefSeq" id="WP_311668713.1">
    <property type="nucleotide sequence ID" value="NZ_JAVREO010000012.1"/>
</dbReference>
<dbReference type="Pfam" id="PF01081">
    <property type="entry name" value="Aldolase"/>
    <property type="match status" value="1"/>
</dbReference>
<comment type="pathway">
    <text evidence="1">Carbohydrate acid metabolism.</text>
</comment>
<dbReference type="Gene3D" id="3.20.20.70">
    <property type="entry name" value="Aldolase class I"/>
    <property type="match status" value="1"/>
</dbReference>
<comment type="subunit">
    <text evidence="3">Homotrimer.</text>
</comment>
<dbReference type="InterPro" id="IPR013785">
    <property type="entry name" value="Aldolase_TIM"/>
</dbReference>
<accession>A0ABU2JUG6</accession>
<dbReference type="CDD" id="cd00452">
    <property type="entry name" value="KDPG_aldolase"/>
    <property type="match status" value="1"/>
</dbReference>
<organism evidence="6 7">
    <name type="scientific">Streptomyces chisholmiae</name>
    <dbReference type="NCBI Taxonomy" id="3075540"/>
    <lineage>
        <taxon>Bacteria</taxon>
        <taxon>Bacillati</taxon>
        <taxon>Actinomycetota</taxon>
        <taxon>Actinomycetes</taxon>
        <taxon>Kitasatosporales</taxon>
        <taxon>Streptomycetaceae</taxon>
        <taxon>Streptomyces</taxon>
    </lineage>
</organism>
<evidence type="ECO:0000256" key="2">
    <source>
        <dbReference type="ARBA" id="ARBA00006906"/>
    </source>
</evidence>
<keyword evidence="5" id="KW-0119">Carbohydrate metabolism</keyword>
<reference evidence="7" key="1">
    <citation type="submission" date="2023-07" db="EMBL/GenBank/DDBJ databases">
        <title>30 novel species of actinomycetes from the DSMZ collection.</title>
        <authorList>
            <person name="Nouioui I."/>
        </authorList>
    </citation>
    <scope>NUCLEOTIDE SEQUENCE [LARGE SCALE GENOMIC DNA]</scope>
    <source>
        <strain evidence="7">DSM 44915</strain>
    </source>
</reference>
<dbReference type="PANTHER" id="PTHR30246:SF1">
    <property type="entry name" value="2-DEHYDRO-3-DEOXY-6-PHOSPHOGALACTONATE ALDOLASE-RELATED"/>
    <property type="match status" value="1"/>
</dbReference>
<dbReference type="NCBIfam" id="TIGR01182">
    <property type="entry name" value="eda"/>
    <property type="match status" value="1"/>
</dbReference>
<sequence length="219" mass="21459">MTTLGNPATAPAGVVAIVRLRTAPPDAIRTALEDAGVPALEITLTTPGAEAAIARWRAAGGAAAVGAGTVRTPDEARRAVRAGAQFLVTPTTSAAVLETAGEAGVPVLCGALTPTEIDTAWRLGAAAVKVFPVDAVGGPAYVRAVQAPLPDIPLVPTGGVDAAAARSYAALGCHAVGVGGHLVSDRVTATGDFDGLRARAAALTGAWQAGAAQHAGGTP</sequence>
<keyword evidence="4" id="KW-0456">Lyase</keyword>
<gene>
    <name evidence="6" type="ORF">RM844_20265</name>
</gene>
<dbReference type="SUPFAM" id="SSF51569">
    <property type="entry name" value="Aldolase"/>
    <property type="match status" value="1"/>
</dbReference>
<dbReference type="InterPro" id="IPR000887">
    <property type="entry name" value="Aldlse_KDPG_KHG"/>
</dbReference>
<name>A0ABU2JUG6_9ACTN</name>
<evidence type="ECO:0000256" key="3">
    <source>
        <dbReference type="ARBA" id="ARBA00011233"/>
    </source>
</evidence>
<evidence type="ECO:0000313" key="6">
    <source>
        <dbReference type="EMBL" id="MDT0268623.1"/>
    </source>
</evidence>
<comment type="similarity">
    <text evidence="2">Belongs to the KHG/KDPG aldolase family.</text>
</comment>